<proteinExistence type="predicted"/>
<protein>
    <submittedName>
        <fullName evidence="1">Uncharacterized protein</fullName>
    </submittedName>
</protein>
<sequence length="104" mass="11749">MAYEAAQCSGISPDVLELYERLSTGKALIRLPAQDVSRVRCEDPLVDEQYETIIAQIRSEALYHDPIDDYITAPIVSEEKWENFTESLLCFSPPASLDKCKPKL</sequence>
<dbReference type="OrthoDB" id="538336at2759"/>
<name>W9N778_FUSOX</name>
<dbReference type="EMBL" id="KI981376">
    <property type="protein sequence ID" value="EXA28484.1"/>
    <property type="molecule type" value="Genomic_DNA"/>
</dbReference>
<reference evidence="1" key="2">
    <citation type="submission" date="2014-02" db="EMBL/GenBank/DDBJ databases">
        <title>Annotation of the Genome Sequence of Fusarium oxysporum HDV247.</title>
        <authorList>
            <consortium name="The Broad Institute Genomics Platform"/>
            <person name="Ma L.-J."/>
            <person name="Corby-Kistler H."/>
            <person name="Broz K."/>
            <person name="Gale L.R."/>
            <person name="Jonkers W."/>
            <person name="O'Donnell K."/>
            <person name="Ploetz R."/>
            <person name="Steinberg C."/>
            <person name="Schwartz D.C."/>
            <person name="VanEtten H."/>
            <person name="Zhou S."/>
            <person name="Young S.K."/>
            <person name="Zeng Q."/>
            <person name="Gargeya S."/>
            <person name="Fitzgerald M."/>
            <person name="Abouelleil A."/>
            <person name="Alvarado L."/>
            <person name="Chapman S.B."/>
            <person name="Gainer-Dewar J."/>
            <person name="Goldberg J."/>
            <person name="Griggs A."/>
            <person name="Gujja S."/>
            <person name="Hansen M."/>
            <person name="Howarth C."/>
            <person name="Imamovic A."/>
            <person name="Ireland A."/>
            <person name="Larimer J."/>
            <person name="McCowan C."/>
            <person name="Murphy C."/>
            <person name="Pearson M."/>
            <person name="Poon T.W."/>
            <person name="Priest M."/>
            <person name="Roberts A."/>
            <person name="Saif S."/>
            <person name="Shea T."/>
            <person name="Sykes S."/>
            <person name="Wortman J."/>
            <person name="Nusbaum C."/>
            <person name="Birren B."/>
        </authorList>
    </citation>
    <scope>NUCLEOTIDE SEQUENCE</scope>
    <source>
        <strain evidence="1">HDV247</strain>
    </source>
</reference>
<dbReference type="AlphaFoldDB" id="W9N778"/>
<accession>W9N778</accession>
<dbReference type="Proteomes" id="UP000030751">
    <property type="component" value="Unassembled WGS sequence"/>
</dbReference>
<reference evidence="1" key="1">
    <citation type="submission" date="2011-10" db="EMBL/GenBank/DDBJ databases">
        <title>The Genome Sequence of Fusarium oxysporum HDV247.</title>
        <authorList>
            <consortium name="The Broad Institute Genome Sequencing Platform"/>
            <person name="Ma L.-J."/>
            <person name="Gale L.R."/>
            <person name="Schwartz D.C."/>
            <person name="Zhou S."/>
            <person name="Corby-Kistler H."/>
            <person name="Young S.K."/>
            <person name="Zeng Q."/>
            <person name="Gargeya S."/>
            <person name="Fitzgerald M."/>
            <person name="Haas B."/>
            <person name="Abouelleil A."/>
            <person name="Alvarado L."/>
            <person name="Arachchi H.M."/>
            <person name="Berlin A."/>
            <person name="Brown A."/>
            <person name="Chapman S.B."/>
            <person name="Chen Z."/>
            <person name="Dunbar C."/>
            <person name="Freedman E."/>
            <person name="Gearin G."/>
            <person name="Goldberg J."/>
            <person name="Griggs A."/>
            <person name="Gujja S."/>
            <person name="Heiman D."/>
            <person name="Howarth C."/>
            <person name="Larson L."/>
            <person name="Lui A."/>
            <person name="MacDonald P.J.P."/>
            <person name="Montmayeur A."/>
            <person name="Murphy C."/>
            <person name="Neiman D."/>
            <person name="Pearson M."/>
            <person name="Priest M."/>
            <person name="Roberts A."/>
            <person name="Saif S."/>
            <person name="Shea T."/>
            <person name="Shenoy N."/>
            <person name="Sisk P."/>
            <person name="Stolte C."/>
            <person name="Sykes S."/>
            <person name="Wortman J."/>
            <person name="Nusbaum C."/>
            <person name="Birren B."/>
        </authorList>
    </citation>
    <scope>NUCLEOTIDE SEQUENCE [LARGE SCALE GENOMIC DNA]</scope>
    <source>
        <strain evidence="1">HDV247</strain>
    </source>
</reference>
<evidence type="ECO:0000313" key="1">
    <source>
        <dbReference type="EMBL" id="EXA28484.1"/>
    </source>
</evidence>
<dbReference type="HOGENOM" id="CLU_152065_0_0_1"/>
<organism evidence="1">
    <name type="scientific">Fusarium oxysporum f. sp. pisi HDV247</name>
    <dbReference type="NCBI Taxonomy" id="1080344"/>
    <lineage>
        <taxon>Eukaryota</taxon>
        <taxon>Fungi</taxon>
        <taxon>Dikarya</taxon>
        <taxon>Ascomycota</taxon>
        <taxon>Pezizomycotina</taxon>
        <taxon>Sordariomycetes</taxon>
        <taxon>Hypocreomycetidae</taxon>
        <taxon>Hypocreales</taxon>
        <taxon>Nectriaceae</taxon>
        <taxon>Fusarium</taxon>
        <taxon>Fusarium oxysporum species complex</taxon>
    </lineage>
</organism>
<gene>
    <name evidence="1" type="ORF">FOVG_19914</name>
</gene>